<evidence type="ECO:0000256" key="2">
    <source>
        <dbReference type="ARBA" id="ARBA00022692"/>
    </source>
</evidence>
<gene>
    <name evidence="6" type="ORF">ACFS1K_02825</name>
</gene>
<keyword evidence="3 5" id="KW-1133">Transmembrane helix</keyword>
<feature type="transmembrane region" description="Helical" evidence="5">
    <location>
        <begin position="82"/>
        <end position="101"/>
    </location>
</feature>
<feature type="transmembrane region" description="Helical" evidence="5">
    <location>
        <begin position="54"/>
        <end position="75"/>
    </location>
</feature>
<comment type="caution">
    <text evidence="6">The sequence shown here is derived from an EMBL/GenBank/DDBJ whole genome shotgun (WGS) entry which is preliminary data.</text>
</comment>
<sequence>MIELNKAVGVLTVRLILGFIFLMQGFGKVVTWGIEKVFQADFFHGTFEGILPESIIWATVYYTSYVELIGGLLLVLGLKTNYALYALASVLVVVTFGHGLAEPIWDLSHVLFRAILLVSLLLLPREWDRFCLDTIMKKNSDAR</sequence>
<dbReference type="InterPro" id="IPR032808">
    <property type="entry name" value="DoxX"/>
</dbReference>
<proteinExistence type="predicted"/>
<dbReference type="Pfam" id="PF07681">
    <property type="entry name" value="DoxX"/>
    <property type="match status" value="1"/>
</dbReference>
<evidence type="ECO:0000256" key="1">
    <source>
        <dbReference type="ARBA" id="ARBA00004141"/>
    </source>
</evidence>
<evidence type="ECO:0000313" key="6">
    <source>
        <dbReference type="EMBL" id="MFD2788689.1"/>
    </source>
</evidence>
<organism evidence="6 7">
    <name type="scientific">Arenibacter antarcticus</name>
    <dbReference type="NCBI Taxonomy" id="2040469"/>
    <lineage>
        <taxon>Bacteria</taxon>
        <taxon>Pseudomonadati</taxon>
        <taxon>Bacteroidota</taxon>
        <taxon>Flavobacteriia</taxon>
        <taxon>Flavobacteriales</taxon>
        <taxon>Flavobacteriaceae</taxon>
        <taxon>Arenibacter</taxon>
    </lineage>
</organism>
<name>A0ABW5VC48_9FLAO</name>
<feature type="transmembrane region" description="Helical" evidence="5">
    <location>
        <begin position="107"/>
        <end position="123"/>
    </location>
</feature>
<evidence type="ECO:0000256" key="3">
    <source>
        <dbReference type="ARBA" id="ARBA00022989"/>
    </source>
</evidence>
<keyword evidence="4 5" id="KW-0472">Membrane</keyword>
<dbReference type="Proteomes" id="UP001597532">
    <property type="component" value="Unassembled WGS sequence"/>
</dbReference>
<keyword evidence="2 5" id="KW-0812">Transmembrane</keyword>
<feature type="transmembrane region" description="Helical" evidence="5">
    <location>
        <begin position="12"/>
        <end position="34"/>
    </location>
</feature>
<protein>
    <submittedName>
        <fullName evidence="6">DoxX family membrane protein</fullName>
    </submittedName>
</protein>
<evidence type="ECO:0000313" key="7">
    <source>
        <dbReference type="Proteomes" id="UP001597532"/>
    </source>
</evidence>
<evidence type="ECO:0000256" key="5">
    <source>
        <dbReference type="SAM" id="Phobius"/>
    </source>
</evidence>
<keyword evidence="7" id="KW-1185">Reference proteome</keyword>
<comment type="subcellular location">
    <subcellularLocation>
        <location evidence="1">Membrane</location>
        <topology evidence="1">Multi-pass membrane protein</topology>
    </subcellularLocation>
</comment>
<dbReference type="RefSeq" id="WP_251806909.1">
    <property type="nucleotide sequence ID" value="NZ_CP166679.1"/>
</dbReference>
<reference evidence="7" key="1">
    <citation type="journal article" date="2019" name="Int. J. Syst. Evol. Microbiol.">
        <title>The Global Catalogue of Microorganisms (GCM) 10K type strain sequencing project: providing services to taxonomists for standard genome sequencing and annotation.</title>
        <authorList>
            <consortium name="The Broad Institute Genomics Platform"/>
            <consortium name="The Broad Institute Genome Sequencing Center for Infectious Disease"/>
            <person name="Wu L."/>
            <person name="Ma J."/>
        </authorList>
    </citation>
    <scope>NUCLEOTIDE SEQUENCE [LARGE SCALE GENOMIC DNA]</scope>
    <source>
        <strain evidence="7">KCTC 52924</strain>
    </source>
</reference>
<evidence type="ECO:0000256" key="4">
    <source>
        <dbReference type="ARBA" id="ARBA00023136"/>
    </source>
</evidence>
<dbReference type="EMBL" id="JBHUOK010000004">
    <property type="protein sequence ID" value="MFD2788689.1"/>
    <property type="molecule type" value="Genomic_DNA"/>
</dbReference>
<accession>A0ABW5VC48</accession>